<dbReference type="InterPro" id="IPR050515">
    <property type="entry name" value="Beta-lactam/transpept"/>
</dbReference>
<dbReference type="InterPro" id="IPR005311">
    <property type="entry name" value="PBP_dimer"/>
</dbReference>
<keyword evidence="3" id="KW-0812">Transmembrane</keyword>
<evidence type="ECO:0000256" key="3">
    <source>
        <dbReference type="SAM" id="Phobius"/>
    </source>
</evidence>
<dbReference type="InterPro" id="IPR007887">
    <property type="entry name" value="MecA_N"/>
</dbReference>
<name>A0ABS6TBG5_9ENTE</name>
<evidence type="ECO:0000259" key="4">
    <source>
        <dbReference type="Pfam" id="PF00905"/>
    </source>
</evidence>
<reference evidence="7 8" key="1">
    <citation type="submission" date="2021-06" db="EMBL/GenBank/DDBJ databases">
        <title>Enterococcus alishanensis sp. nov., a novel lactic acid bacterium isolated from fresh coffee beans.</title>
        <authorList>
            <person name="Chen Y.-S."/>
        </authorList>
    </citation>
    <scope>NUCLEOTIDE SEQUENCE [LARGE SCALE GENOMIC DNA]</scope>
    <source>
        <strain evidence="7 8">ALS3</strain>
    </source>
</reference>
<feature type="transmembrane region" description="Helical" evidence="3">
    <location>
        <begin position="12"/>
        <end position="32"/>
    </location>
</feature>
<evidence type="ECO:0000256" key="1">
    <source>
        <dbReference type="ARBA" id="ARBA00004167"/>
    </source>
</evidence>
<feature type="domain" description="Penicillin-binding protein transpeptidase" evidence="4">
    <location>
        <begin position="352"/>
        <end position="648"/>
    </location>
</feature>
<evidence type="ECO:0000256" key="2">
    <source>
        <dbReference type="ARBA" id="ARBA00007171"/>
    </source>
</evidence>
<dbReference type="Pfam" id="PF00905">
    <property type="entry name" value="Transpeptidase"/>
    <property type="match status" value="1"/>
</dbReference>
<evidence type="ECO:0000313" key="7">
    <source>
        <dbReference type="EMBL" id="MBV7390248.1"/>
    </source>
</evidence>
<dbReference type="PANTHER" id="PTHR30627">
    <property type="entry name" value="PEPTIDOGLYCAN D,D-TRANSPEPTIDASE"/>
    <property type="match status" value="1"/>
</dbReference>
<evidence type="ECO:0000259" key="6">
    <source>
        <dbReference type="Pfam" id="PF05223"/>
    </source>
</evidence>
<feature type="domain" description="Penicillin-binding protein dimerisation" evidence="5">
    <location>
        <begin position="157"/>
        <end position="319"/>
    </location>
</feature>
<sequence>MKKNEKNNKKIMIIGLAAIAIGAAGFLGYTTFQARTAKKTGEETITAFTKALKNQNYDQLSNYITIDAKTQKNYSKKAVNEKYQAVFTGIGANNVKISDIKIKGDDFSYELSFSTGLGSLKNNYSGTFSDQNKKINWKPDLIFPTMSGKDTVSYQNDPAVRGEILDRNDAPIAANGTVYRLGVTPVKLGSGSGKNTAIEEIATYTGLTTDEINTALDQGWVEDDSFVPLATVNSLPEDLPEELDYQEATGRNYPLGEAAAQLTGYVGKATAEDIEKNNALVSGSVIGRAGLELSYDKQLRGTDGGTLVINDKNGDQKKVLQKVNKKDGKNIKLTIDSQAQQVAYQSLGGQPGSSVAMAPKSGELLVLASSPSFDPNLMTNGISQTDYDAYNNDANLPFSNRFSTGYAPGSTFKTITASIGLDAGTLNPSEEIAIDGLKWQGDSTWGGYQITRVSEVSPVDLETALVYSDNIYMAQQTLKMGSKTFLAGLDKFIFGEKLDLPISMNPAQISNDGTFSSDILLADTGYGQGQLLLNPIQQITTYSVLPNKGTLVYPKLLASKETKTKKAAIKESSATTVTTDMQAVVTDPNGTAYILNSLGLPIAAKTGTAEIKTEQDTKGQENSFLYAFDTSNQAYSVLNFLENAQDGDSAVGRSGDLLTYLSENYQ</sequence>
<evidence type="ECO:0000259" key="5">
    <source>
        <dbReference type="Pfam" id="PF03717"/>
    </source>
</evidence>
<comment type="similarity">
    <text evidence="2">Belongs to the transpeptidase family.</text>
</comment>
<dbReference type="InterPro" id="IPR001460">
    <property type="entry name" value="PCN-bd_Tpept"/>
</dbReference>
<accession>A0ABS6TBG5</accession>
<proteinExistence type="inferred from homology"/>
<keyword evidence="8" id="KW-1185">Reference proteome</keyword>
<protein>
    <submittedName>
        <fullName evidence="7">Penicillin-binding transpeptidase domain-containing protein</fullName>
    </submittedName>
</protein>
<comment type="subcellular location">
    <subcellularLocation>
        <location evidence="1">Membrane</location>
        <topology evidence="1">Single-pass membrane protein</topology>
    </subcellularLocation>
</comment>
<dbReference type="EMBL" id="JAHUZB010000002">
    <property type="protein sequence ID" value="MBV7390248.1"/>
    <property type="molecule type" value="Genomic_DNA"/>
</dbReference>
<gene>
    <name evidence="7" type="ORF">KUA55_06110</name>
</gene>
<evidence type="ECO:0000313" key="8">
    <source>
        <dbReference type="Proteomes" id="UP000774130"/>
    </source>
</evidence>
<organism evidence="7 8">
    <name type="scientific">Enterococcus alishanensis</name>
    <dbReference type="NCBI Taxonomy" id="1303817"/>
    <lineage>
        <taxon>Bacteria</taxon>
        <taxon>Bacillati</taxon>
        <taxon>Bacillota</taxon>
        <taxon>Bacilli</taxon>
        <taxon>Lactobacillales</taxon>
        <taxon>Enterococcaceae</taxon>
        <taxon>Enterococcus</taxon>
    </lineage>
</organism>
<dbReference type="RefSeq" id="WP_218325295.1">
    <property type="nucleotide sequence ID" value="NZ_JAHUZB010000002.1"/>
</dbReference>
<keyword evidence="3" id="KW-0472">Membrane</keyword>
<dbReference type="Pfam" id="PF05223">
    <property type="entry name" value="MecA_N"/>
    <property type="match status" value="1"/>
</dbReference>
<dbReference type="Proteomes" id="UP000774130">
    <property type="component" value="Unassembled WGS sequence"/>
</dbReference>
<comment type="caution">
    <text evidence="7">The sequence shown here is derived from an EMBL/GenBank/DDBJ whole genome shotgun (WGS) entry which is preliminary data.</text>
</comment>
<feature type="domain" description="NTF2-like N-terminal transpeptidase" evidence="6">
    <location>
        <begin position="42"/>
        <end position="149"/>
    </location>
</feature>
<dbReference type="Pfam" id="PF03717">
    <property type="entry name" value="PBP_dimer"/>
    <property type="match status" value="1"/>
</dbReference>
<dbReference type="PANTHER" id="PTHR30627:SF25">
    <property type="entry name" value="PENICILLIN-BINDING PROTEIN 3"/>
    <property type="match status" value="1"/>
</dbReference>
<keyword evidence="3" id="KW-1133">Transmembrane helix</keyword>